<evidence type="ECO:0000313" key="14">
    <source>
        <dbReference type="Proteomes" id="UP001281761"/>
    </source>
</evidence>
<accession>A0ABQ9YC69</accession>
<comment type="subcellular location">
    <subcellularLocation>
        <location evidence="1">Endomembrane system</location>
        <topology evidence="1">Multi-pass membrane protein</topology>
    </subcellularLocation>
</comment>
<evidence type="ECO:0000256" key="4">
    <source>
        <dbReference type="ARBA" id="ARBA00022989"/>
    </source>
</evidence>
<sequence length="406" mass="46874">MNTPLGSLYRALSCRTPKQQPKRKASGNIFQKCMYYIQNEKNPIIMIFYIMIAIGLILGWSFCVAPDLPTASISSLHKNICAMILFLSVVTFLYTCVSNPGWLTKDNVGAIFSVFPYDNVVYSQAKICPVCQLPRPPRSKHCSTCGRCVSKMDHHCPWFNRCIGEYNFRWFITFLFFNSLACVDISWTSFDVLKETWRKMDVYGKTVKLGGESVHVTRTIMISLLVQNKMGASVLFLYAALIGLVVIVFLVMQLWTAFTNKTTNEAYRHDVLKHRRKIADHTLVCPDLHRHHPYLTLDRKQVETDLKAPIVNHYSHGPITNFFEVFFPLSLRRSRLQKWEKMKKDGQVKNEKGVLIPKSDPAPLGRGRFQCISDMQDKMEEARRQKQYQKAQEPRSNPRKNTSRTK</sequence>
<evidence type="ECO:0000256" key="11">
    <source>
        <dbReference type="SAM" id="MobiDB-lite"/>
    </source>
</evidence>
<dbReference type="EMBL" id="JARBJD010000017">
    <property type="protein sequence ID" value="KAK2961329.1"/>
    <property type="molecule type" value="Genomic_DNA"/>
</dbReference>
<organism evidence="13 14">
    <name type="scientific">Blattamonas nauphoetae</name>
    <dbReference type="NCBI Taxonomy" id="2049346"/>
    <lineage>
        <taxon>Eukaryota</taxon>
        <taxon>Metamonada</taxon>
        <taxon>Preaxostyla</taxon>
        <taxon>Oxymonadida</taxon>
        <taxon>Blattamonas</taxon>
    </lineage>
</organism>
<dbReference type="InterPro" id="IPR039859">
    <property type="entry name" value="PFA4/ZDH16/20/ERF2-like"/>
</dbReference>
<evidence type="ECO:0000256" key="6">
    <source>
        <dbReference type="ARBA" id="ARBA00023139"/>
    </source>
</evidence>
<dbReference type="PANTHER" id="PTHR22883">
    <property type="entry name" value="ZINC FINGER DHHC DOMAIN CONTAINING PROTEIN"/>
    <property type="match status" value="1"/>
</dbReference>
<feature type="region of interest" description="Disordered" evidence="11">
    <location>
        <begin position="342"/>
        <end position="406"/>
    </location>
</feature>
<keyword evidence="6" id="KW-0564">Palmitate</keyword>
<dbReference type="GO" id="GO:0019706">
    <property type="term" value="F:protein-cysteine S-palmitoyltransferase activity"/>
    <property type="evidence" value="ECO:0007669"/>
    <property type="project" value="UniProtKB-EC"/>
</dbReference>
<protein>
    <recommendedName>
        <fullName evidence="10">Palmitoyltransferase</fullName>
        <ecNumber evidence="10">2.3.1.225</ecNumber>
    </recommendedName>
</protein>
<feature type="domain" description="Palmitoyltransferase DHHC" evidence="12">
    <location>
        <begin position="123"/>
        <end position="268"/>
    </location>
</feature>
<keyword evidence="7" id="KW-0449">Lipoprotein</keyword>
<comment type="similarity">
    <text evidence="10">Belongs to the DHHC palmitoyltransferase family.</text>
</comment>
<keyword evidence="3 10" id="KW-0812">Transmembrane</keyword>
<evidence type="ECO:0000259" key="12">
    <source>
        <dbReference type="Pfam" id="PF01529"/>
    </source>
</evidence>
<feature type="transmembrane region" description="Helical" evidence="10">
    <location>
        <begin position="44"/>
        <end position="64"/>
    </location>
</feature>
<evidence type="ECO:0000256" key="8">
    <source>
        <dbReference type="ARBA" id="ARBA00023315"/>
    </source>
</evidence>
<proteinExistence type="inferred from homology"/>
<comment type="catalytic activity">
    <reaction evidence="9 10">
        <text>L-cysteinyl-[protein] + hexadecanoyl-CoA = S-hexadecanoyl-L-cysteinyl-[protein] + CoA</text>
        <dbReference type="Rhea" id="RHEA:36683"/>
        <dbReference type="Rhea" id="RHEA-COMP:10131"/>
        <dbReference type="Rhea" id="RHEA-COMP:11032"/>
        <dbReference type="ChEBI" id="CHEBI:29950"/>
        <dbReference type="ChEBI" id="CHEBI:57287"/>
        <dbReference type="ChEBI" id="CHEBI:57379"/>
        <dbReference type="ChEBI" id="CHEBI:74151"/>
        <dbReference type="EC" id="2.3.1.225"/>
    </reaction>
</comment>
<gene>
    <name evidence="13" type="ORF">BLNAU_3775</name>
</gene>
<dbReference type="Pfam" id="PF01529">
    <property type="entry name" value="DHHC"/>
    <property type="match status" value="1"/>
</dbReference>
<dbReference type="PROSITE" id="PS50216">
    <property type="entry name" value="DHHC"/>
    <property type="match status" value="1"/>
</dbReference>
<feature type="transmembrane region" description="Helical" evidence="10">
    <location>
        <begin position="168"/>
        <end position="190"/>
    </location>
</feature>
<dbReference type="Proteomes" id="UP001281761">
    <property type="component" value="Unassembled WGS sequence"/>
</dbReference>
<comment type="caution">
    <text evidence="13">The sequence shown here is derived from an EMBL/GenBank/DDBJ whole genome shotgun (WGS) entry which is preliminary data.</text>
</comment>
<dbReference type="InterPro" id="IPR001594">
    <property type="entry name" value="Palmitoyltrfase_DHHC"/>
</dbReference>
<keyword evidence="4 10" id="KW-1133">Transmembrane helix</keyword>
<dbReference type="EC" id="2.3.1.225" evidence="10"/>
<evidence type="ECO:0000256" key="10">
    <source>
        <dbReference type="RuleBase" id="RU079119"/>
    </source>
</evidence>
<keyword evidence="14" id="KW-1185">Reference proteome</keyword>
<evidence type="ECO:0000256" key="9">
    <source>
        <dbReference type="ARBA" id="ARBA00048048"/>
    </source>
</evidence>
<feature type="transmembrane region" description="Helical" evidence="10">
    <location>
        <begin position="76"/>
        <end position="95"/>
    </location>
</feature>
<feature type="compositionally biased region" description="Basic and acidic residues" evidence="11">
    <location>
        <begin position="342"/>
        <end position="352"/>
    </location>
</feature>
<feature type="transmembrane region" description="Helical" evidence="10">
    <location>
        <begin position="235"/>
        <end position="255"/>
    </location>
</feature>
<keyword evidence="2 10" id="KW-0808">Transferase</keyword>
<evidence type="ECO:0000256" key="5">
    <source>
        <dbReference type="ARBA" id="ARBA00023136"/>
    </source>
</evidence>
<evidence type="ECO:0000256" key="1">
    <source>
        <dbReference type="ARBA" id="ARBA00004127"/>
    </source>
</evidence>
<keyword evidence="8 10" id="KW-0012">Acyltransferase</keyword>
<evidence type="ECO:0000313" key="13">
    <source>
        <dbReference type="EMBL" id="KAK2961329.1"/>
    </source>
</evidence>
<evidence type="ECO:0000256" key="7">
    <source>
        <dbReference type="ARBA" id="ARBA00023288"/>
    </source>
</evidence>
<dbReference type="PANTHER" id="PTHR22883:SF43">
    <property type="entry name" value="PALMITOYLTRANSFERASE APP"/>
    <property type="match status" value="1"/>
</dbReference>
<evidence type="ECO:0000256" key="3">
    <source>
        <dbReference type="ARBA" id="ARBA00022692"/>
    </source>
</evidence>
<feature type="compositionally biased region" description="Basic and acidic residues" evidence="11">
    <location>
        <begin position="375"/>
        <end position="384"/>
    </location>
</feature>
<evidence type="ECO:0000256" key="2">
    <source>
        <dbReference type="ARBA" id="ARBA00022679"/>
    </source>
</evidence>
<feature type="compositionally biased region" description="Basic residues" evidence="11">
    <location>
        <begin position="397"/>
        <end position="406"/>
    </location>
</feature>
<name>A0ABQ9YC69_9EUKA</name>
<reference evidence="13 14" key="1">
    <citation type="journal article" date="2022" name="bioRxiv">
        <title>Genomics of Preaxostyla Flagellates Illuminates Evolutionary Transitions and the Path Towards Mitochondrial Loss.</title>
        <authorList>
            <person name="Novak L.V.F."/>
            <person name="Treitli S.C."/>
            <person name="Pyrih J."/>
            <person name="Halakuc P."/>
            <person name="Pipaliya S.V."/>
            <person name="Vacek V."/>
            <person name="Brzon O."/>
            <person name="Soukal P."/>
            <person name="Eme L."/>
            <person name="Dacks J.B."/>
            <person name="Karnkowska A."/>
            <person name="Elias M."/>
            <person name="Hampl V."/>
        </authorList>
    </citation>
    <scope>NUCLEOTIDE SEQUENCE [LARGE SCALE GENOMIC DNA]</scope>
    <source>
        <strain evidence="13">NAU3</strain>
        <tissue evidence="13">Gut</tissue>
    </source>
</reference>
<keyword evidence="5 10" id="KW-0472">Membrane</keyword>
<comment type="domain">
    <text evidence="10">The DHHC domain is required for palmitoyltransferase activity.</text>
</comment>